<dbReference type="Pfam" id="PF06119">
    <property type="entry name" value="NIDO"/>
    <property type="match status" value="1"/>
</dbReference>
<dbReference type="EMBL" id="MU580267">
    <property type="protein sequence ID" value="KAI5608747.1"/>
    <property type="molecule type" value="Genomic_DNA"/>
</dbReference>
<reference evidence="2" key="1">
    <citation type="submission" date="2018-07" db="EMBL/GenBank/DDBJ databases">
        <title>Comparative genomics of catfishes provides insights into carnivory and benthic adaptation.</title>
        <authorList>
            <person name="Zhang Y."/>
            <person name="Wang D."/>
            <person name="Peng Z."/>
            <person name="Zheng S."/>
            <person name="Shao F."/>
            <person name="Tao W."/>
        </authorList>
    </citation>
    <scope>NUCLEOTIDE SEQUENCE</scope>
    <source>
        <strain evidence="2">Chongqing</strain>
    </source>
</reference>
<evidence type="ECO:0000313" key="3">
    <source>
        <dbReference type="Proteomes" id="UP001205998"/>
    </source>
</evidence>
<feature type="domain" description="NIDO" evidence="1">
    <location>
        <begin position="12"/>
        <end position="94"/>
    </location>
</feature>
<keyword evidence="3" id="KW-1185">Reference proteome</keyword>
<dbReference type="GO" id="GO:0007160">
    <property type="term" value="P:cell-matrix adhesion"/>
    <property type="evidence" value="ECO:0007669"/>
    <property type="project" value="InterPro"/>
</dbReference>
<accession>A0AAD5A344</accession>
<dbReference type="PROSITE" id="PS51220">
    <property type="entry name" value="NIDO"/>
    <property type="match status" value="1"/>
</dbReference>
<sequence length="94" mass="10654">FNLKLGKDIIAPLFTELDFYIGEKTYKQATSGPLIDQANQEINNMFPEVNFLASWVFVATWKNVPVEFSNSEISSFQVVLISDGGNHSFILMNY</sequence>
<evidence type="ECO:0000313" key="2">
    <source>
        <dbReference type="EMBL" id="KAI5608747.1"/>
    </source>
</evidence>
<organism evidence="2 3">
    <name type="scientific">Silurus asotus</name>
    <name type="common">Amur catfish</name>
    <name type="synonym">Parasilurus asotus</name>
    <dbReference type="NCBI Taxonomy" id="30991"/>
    <lineage>
        <taxon>Eukaryota</taxon>
        <taxon>Metazoa</taxon>
        <taxon>Chordata</taxon>
        <taxon>Craniata</taxon>
        <taxon>Vertebrata</taxon>
        <taxon>Euteleostomi</taxon>
        <taxon>Actinopterygii</taxon>
        <taxon>Neopterygii</taxon>
        <taxon>Teleostei</taxon>
        <taxon>Ostariophysi</taxon>
        <taxon>Siluriformes</taxon>
        <taxon>Siluridae</taxon>
        <taxon>Silurus</taxon>
    </lineage>
</organism>
<feature type="non-terminal residue" evidence="2">
    <location>
        <position position="1"/>
    </location>
</feature>
<proteinExistence type="predicted"/>
<protein>
    <recommendedName>
        <fullName evidence="1">NIDO domain-containing protein</fullName>
    </recommendedName>
</protein>
<name>A0AAD5A344_SILAS</name>
<comment type="caution">
    <text evidence="2">The sequence shown here is derived from an EMBL/GenBank/DDBJ whole genome shotgun (WGS) entry which is preliminary data.</text>
</comment>
<dbReference type="PANTHER" id="PTHR46160:SF9">
    <property type="entry name" value="PROTEIN PRY2-RELATED"/>
    <property type="match status" value="1"/>
</dbReference>
<dbReference type="InterPro" id="IPR003886">
    <property type="entry name" value="NIDO_dom"/>
</dbReference>
<dbReference type="PANTHER" id="PTHR46160">
    <property type="entry name" value="ALPHA-TECTORIN-RELATED"/>
    <property type="match status" value="1"/>
</dbReference>
<feature type="non-terminal residue" evidence="2">
    <location>
        <position position="94"/>
    </location>
</feature>
<dbReference type="Proteomes" id="UP001205998">
    <property type="component" value="Unassembled WGS sequence"/>
</dbReference>
<gene>
    <name evidence="2" type="ORF">C0J50_12191</name>
</gene>
<evidence type="ECO:0000259" key="1">
    <source>
        <dbReference type="PROSITE" id="PS51220"/>
    </source>
</evidence>
<dbReference type="InterPro" id="IPR052749">
    <property type="entry name" value="Alpha-tectorin"/>
</dbReference>
<dbReference type="AlphaFoldDB" id="A0AAD5A344"/>